<evidence type="ECO:0000259" key="2">
    <source>
        <dbReference type="PROSITE" id="PS50883"/>
    </source>
</evidence>
<dbReference type="InterPro" id="IPR001633">
    <property type="entry name" value="EAL_dom"/>
</dbReference>
<feature type="transmembrane region" description="Helical" evidence="1">
    <location>
        <begin position="132"/>
        <end position="149"/>
    </location>
</feature>
<dbReference type="InterPro" id="IPR043128">
    <property type="entry name" value="Rev_trsase/Diguanyl_cyclase"/>
</dbReference>
<proteinExistence type="predicted"/>
<dbReference type="SUPFAM" id="SSF55073">
    <property type="entry name" value="Nucleotide cyclase"/>
    <property type="match status" value="1"/>
</dbReference>
<feature type="transmembrane region" description="Helical" evidence="1">
    <location>
        <begin position="288"/>
        <end position="306"/>
    </location>
</feature>
<organism evidence="4 5">
    <name type="scientific">Klenkia terrae</name>
    <dbReference type="NCBI Taxonomy" id="1052259"/>
    <lineage>
        <taxon>Bacteria</taxon>
        <taxon>Bacillati</taxon>
        <taxon>Actinomycetota</taxon>
        <taxon>Actinomycetes</taxon>
        <taxon>Geodermatophilales</taxon>
        <taxon>Geodermatophilaceae</taxon>
        <taxon>Klenkia</taxon>
    </lineage>
</organism>
<dbReference type="Gene3D" id="3.30.450.20">
    <property type="entry name" value="PAS domain"/>
    <property type="match status" value="1"/>
</dbReference>
<dbReference type="NCBIfam" id="TIGR00254">
    <property type="entry name" value="GGDEF"/>
    <property type="match status" value="1"/>
</dbReference>
<dbReference type="InterPro" id="IPR035919">
    <property type="entry name" value="EAL_sf"/>
</dbReference>
<dbReference type="Pfam" id="PF00990">
    <property type="entry name" value="GGDEF"/>
    <property type="match status" value="1"/>
</dbReference>
<dbReference type="GO" id="GO:0071111">
    <property type="term" value="F:cyclic-guanylate-specific phosphodiesterase activity"/>
    <property type="evidence" value="ECO:0007669"/>
    <property type="project" value="UniProtKB-EC"/>
</dbReference>
<evidence type="ECO:0000259" key="3">
    <source>
        <dbReference type="PROSITE" id="PS50887"/>
    </source>
</evidence>
<dbReference type="InterPro" id="IPR000160">
    <property type="entry name" value="GGDEF_dom"/>
</dbReference>
<feature type="transmembrane region" description="Helical" evidence="1">
    <location>
        <begin position="264"/>
        <end position="282"/>
    </location>
</feature>
<feature type="transmembrane region" description="Helical" evidence="1">
    <location>
        <begin position="44"/>
        <end position="62"/>
    </location>
</feature>
<reference evidence="4 5" key="1">
    <citation type="submission" date="2024-03" db="EMBL/GenBank/DDBJ databases">
        <title>Draft genome sequence of Klenkia terrae.</title>
        <authorList>
            <person name="Duangmal K."/>
            <person name="Chantavorakit T."/>
        </authorList>
    </citation>
    <scope>NUCLEOTIDE SEQUENCE [LARGE SCALE GENOMIC DNA]</scope>
    <source>
        <strain evidence="4 5">JCM 17786</strain>
    </source>
</reference>
<name>A0ABU8E091_9ACTN</name>
<dbReference type="SMART" id="SM00052">
    <property type="entry name" value="EAL"/>
    <property type="match status" value="1"/>
</dbReference>
<dbReference type="PANTHER" id="PTHR44757:SF2">
    <property type="entry name" value="BIOFILM ARCHITECTURE MAINTENANCE PROTEIN MBAA"/>
    <property type="match status" value="1"/>
</dbReference>
<feature type="transmembrane region" description="Helical" evidence="1">
    <location>
        <begin position="196"/>
        <end position="215"/>
    </location>
</feature>
<dbReference type="Gene3D" id="3.30.70.270">
    <property type="match status" value="1"/>
</dbReference>
<keyword evidence="5" id="KW-1185">Reference proteome</keyword>
<dbReference type="Pfam" id="PF00563">
    <property type="entry name" value="EAL"/>
    <property type="match status" value="1"/>
</dbReference>
<dbReference type="PANTHER" id="PTHR44757">
    <property type="entry name" value="DIGUANYLATE CYCLASE DGCP"/>
    <property type="match status" value="1"/>
</dbReference>
<dbReference type="GO" id="GO:0052621">
    <property type="term" value="F:diguanylate cyclase activity"/>
    <property type="evidence" value="ECO:0007669"/>
    <property type="project" value="UniProtKB-EC"/>
</dbReference>
<comment type="caution">
    <text evidence="4">The sequence shown here is derived from an EMBL/GenBank/DDBJ whole genome shotgun (WGS) entry which is preliminary data.</text>
</comment>
<keyword evidence="1" id="KW-0812">Transmembrane</keyword>
<accession>A0ABU8E091</accession>
<dbReference type="Gene3D" id="3.20.20.450">
    <property type="entry name" value="EAL domain"/>
    <property type="match status" value="1"/>
</dbReference>
<dbReference type="PROSITE" id="PS50887">
    <property type="entry name" value="GGDEF"/>
    <property type="match status" value="1"/>
</dbReference>
<keyword evidence="1" id="KW-0472">Membrane</keyword>
<dbReference type="CDD" id="cd01949">
    <property type="entry name" value="GGDEF"/>
    <property type="match status" value="1"/>
</dbReference>
<dbReference type="CDD" id="cd01948">
    <property type="entry name" value="EAL"/>
    <property type="match status" value="1"/>
</dbReference>
<dbReference type="SMART" id="SM00267">
    <property type="entry name" value="GGDEF"/>
    <property type="match status" value="1"/>
</dbReference>
<keyword evidence="4" id="KW-0808">Transferase</keyword>
<dbReference type="PROSITE" id="PS50883">
    <property type="entry name" value="EAL"/>
    <property type="match status" value="1"/>
</dbReference>
<gene>
    <name evidence="4" type="ORF">UXQ13_01220</name>
</gene>
<evidence type="ECO:0000313" key="4">
    <source>
        <dbReference type="EMBL" id="MEI4277074.1"/>
    </source>
</evidence>
<evidence type="ECO:0000313" key="5">
    <source>
        <dbReference type="Proteomes" id="UP001373496"/>
    </source>
</evidence>
<keyword evidence="4" id="KW-0548">Nucleotidyltransferase</keyword>
<dbReference type="SUPFAM" id="SSF141868">
    <property type="entry name" value="EAL domain-like"/>
    <property type="match status" value="1"/>
</dbReference>
<dbReference type="RefSeq" id="WP_336391655.1">
    <property type="nucleotide sequence ID" value="NZ_JBAPLV010000001.1"/>
</dbReference>
<feature type="domain" description="GGDEF" evidence="3">
    <location>
        <begin position="466"/>
        <end position="602"/>
    </location>
</feature>
<keyword evidence="1" id="KW-1133">Transmembrane helix</keyword>
<dbReference type="EC" id="2.7.7.65" evidence="4"/>
<feature type="transmembrane region" description="Helical" evidence="1">
    <location>
        <begin position="169"/>
        <end position="187"/>
    </location>
</feature>
<evidence type="ECO:0000256" key="1">
    <source>
        <dbReference type="SAM" id="Phobius"/>
    </source>
</evidence>
<dbReference type="Proteomes" id="UP001373496">
    <property type="component" value="Unassembled WGS sequence"/>
</dbReference>
<keyword evidence="4" id="KW-0378">Hydrolase</keyword>
<feature type="transmembrane region" description="Helical" evidence="1">
    <location>
        <begin position="12"/>
        <end position="32"/>
    </location>
</feature>
<dbReference type="InterPro" id="IPR052155">
    <property type="entry name" value="Biofilm_reg_signaling"/>
</dbReference>
<sequence length="875" mass="91617">MPPHAEPRARPAVGLPTPCAAAFVALAVLAVGRLLLPAGTVAEVSYLVVVLGAAVLAWCAVARGWRAGTWTAAGVTLSAVGDVVWQLRAWSGAPVADVSVADVAYLASYLAVGLGLRRVVGRVAEGSRFDRFVDTAAVFVVVVYLEWVLALEATVSDDALSPLVRTVWAAYPVLDAWLLALVVRLWFARAGLRAEAAWIAVGAATWFAADLGYLVAASSSAVFDTGWTIGSLALAASSWAALAGRSTAAAPPAVRELPVSGAQIGLALFPLVLPGAVEVWAFARGTDIDPAAGVLVTAVVVGLAFGRATRLARQQAQLRRVLELRARRAAALAADSADALVVVDAAGRPLPGEHPRSAVWDAVGEADPAGRQDLLDRAAAQPGRVCVAELPSSTDGGWVEVRAVDRTAHPDVQGLVVTMQDVSERHRVQDELAHQAFHDGLTGLANRALFDDRVAHALTRTGRTGLDPAVLSLDLDGFKTVNDTLGHPAGDDLLRQVAGRLRDGVRPADTVARLGGDEFAVLLEPGPGDHVEDHLAVAERLRALLCAPYEVAGRVVRVGVSIGLVCADLDGDGTAASLLRDADTALYRAKAGGKGRVVSFEADMRAELLLRTRLAADLPEALAAGQLRLVYQPVVHLGSGAVEGFEALLRWQHPLLGEVSPAVFVPIAEEDGSIESIGRWALREACGAAASWRDDGADPAPGVAVNVSVRQLRSPHLVDDVAAALTDSGLDPAALCLELTETALVHDTEQAARALHRLRGLGVRLAVDDFGTGYSSLTHLRQFPVDVLKVDRSFVATIGRDGAQPRIVEGLLELARVMGLSVVAEGVETTEQRDLLRDEGCQSAQGWLFARALERAAADELAIAGGVLGPVAVPS</sequence>
<protein>
    <submittedName>
        <fullName evidence="4">Bifunctional diguanylate cyclase/phosphodiesterase</fullName>
        <ecNumber evidence="4">2.7.7.65</ecNumber>
        <ecNumber evidence="4">3.1.4.52</ecNumber>
    </submittedName>
</protein>
<dbReference type="EMBL" id="JBAPLV010000001">
    <property type="protein sequence ID" value="MEI4277074.1"/>
    <property type="molecule type" value="Genomic_DNA"/>
</dbReference>
<dbReference type="InterPro" id="IPR029787">
    <property type="entry name" value="Nucleotide_cyclase"/>
</dbReference>
<dbReference type="EC" id="3.1.4.52" evidence="4"/>
<feature type="domain" description="EAL" evidence="2">
    <location>
        <begin position="611"/>
        <end position="866"/>
    </location>
</feature>
<feature type="transmembrane region" description="Helical" evidence="1">
    <location>
        <begin position="103"/>
        <end position="120"/>
    </location>
</feature>